<accession>A0ACB5QJ88</accession>
<gene>
    <name evidence="1" type="ORF">CBA19CS22_00745</name>
</gene>
<keyword evidence="2" id="KW-1185">Reference proteome</keyword>
<protein>
    <submittedName>
        <fullName evidence="1">Uncharacterized protein</fullName>
    </submittedName>
</protein>
<reference evidence="1" key="1">
    <citation type="submission" date="2021-09" db="EMBL/GenBank/DDBJ databases">
        <title>Isolation and characterization of 3-chlorobenzoate degrading bacteria from soils in Shizuoka.</title>
        <authorList>
            <person name="Ifat A."/>
            <person name="Ogawa N."/>
            <person name="Kimbara K."/>
            <person name="Moriuchi R."/>
            <person name="Dohra H."/>
            <person name="Shintani M."/>
        </authorList>
    </citation>
    <scope>NUCLEOTIDE SEQUENCE</scope>
    <source>
        <strain evidence="1">19CS2-2</strain>
    </source>
</reference>
<dbReference type="Proteomes" id="UP001055013">
    <property type="component" value="Unassembled WGS sequence"/>
</dbReference>
<sequence>MMTEEQRAVIRDANSSISASADTLRACHTCFENRDDWGNDHEAKADYDADVALVARLNDLLSASIADTAGAKPDRWADKTIACYECRLTYGESHMLSDIFSGRVAVAAPPAPRMRIETGDFGSDEPPRLVVDAAHPAPSVADAAGASERERFELWCREQEFGDHDLQRNGDNYRFTGISDMWGGWKARALLAAGASEGQTSKPIMRFNIYGNLINPEPNGMYVRYDAHAAEIAALRKERDQALLDAEQARNERNRVGVEIRRELMAESATQIAALHERIAGMEKDAERWHELKEHTRETEIRRGCTASAFGQPNWLLNYGTMDYTLDAYIEIRARKARQDAAIAKEKPCAN</sequence>
<organism evidence="1 2">
    <name type="scientific">Caballeronia novacaledonica</name>
    <dbReference type="NCBI Taxonomy" id="1544861"/>
    <lineage>
        <taxon>Bacteria</taxon>
        <taxon>Pseudomonadati</taxon>
        <taxon>Pseudomonadota</taxon>
        <taxon>Betaproteobacteria</taxon>
        <taxon>Burkholderiales</taxon>
        <taxon>Burkholderiaceae</taxon>
        <taxon>Caballeronia</taxon>
    </lineage>
</organism>
<dbReference type="EMBL" id="BPUR01000001">
    <property type="protein sequence ID" value="GJH15013.1"/>
    <property type="molecule type" value="Genomic_DNA"/>
</dbReference>
<name>A0ACB5QJ88_9BURK</name>
<proteinExistence type="predicted"/>
<evidence type="ECO:0000313" key="1">
    <source>
        <dbReference type="EMBL" id="GJH15013.1"/>
    </source>
</evidence>
<evidence type="ECO:0000313" key="2">
    <source>
        <dbReference type="Proteomes" id="UP001055013"/>
    </source>
</evidence>
<comment type="caution">
    <text evidence="1">The sequence shown here is derived from an EMBL/GenBank/DDBJ whole genome shotgun (WGS) entry which is preliminary data.</text>
</comment>